<keyword evidence="2" id="KW-1185">Reference proteome</keyword>
<name>A0A8J4PY66_9MYCE</name>
<gene>
    <name evidence="1" type="ORF">CYY_003614</name>
</gene>
<dbReference type="Proteomes" id="UP000695562">
    <property type="component" value="Unassembled WGS sequence"/>
</dbReference>
<evidence type="ECO:0000313" key="1">
    <source>
        <dbReference type="EMBL" id="KAF2075094.1"/>
    </source>
</evidence>
<proteinExistence type="predicted"/>
<dbReference type="AlphaFoldDB" id="A0A8J4PY66"/>
<comment type="caution">
    <text evidence="1">The sequence shown here is derived from an EMBL/GenBank/DDBJ whole genome shotgun (WGS) entry which is preliminary data.</text>
</comment>
<protein>
    <submittedName>
        <fullName evidence="1">Uncharacterized protein</fullName>
    </submittedName>
</protein>
<evidence type="ECO:0000313" key="2">
    <source>
        <dbReference type="Proteomes" id="UP000695562"/>
    </source>
</evidence>
<dbReference type="EMBL" id="AJWJ01000115">
    <property type="protein sequence ID" value="KAF2075094.1"/>
    <property type="molecule type" value="Genomic_DNA"/>
</dbReference>
<dbReference type="OrthoDB" id="18221at2759"/>
<accession>A0A8J4PY66</accession>
<reference evidence="1" key="1">
    <citation type="submission" date="2020-01" db="EMBL/GenBank/DDBJ databases">
        <title>Development of genomics and gene disruption for Polysphondylium violaceum indicates a role for the polyketide synthase stlB in stalk morphogenesis.</title>
        <authorList>
            <person name="Narita B."/>
            <person name="Kawabe Y."/>
            <person name="Kin K."/>
            <person name="Saito T."/>
            <person name="Gibbs R."/>
            <person name="Kuspa A."/>
            <person name="Muzny D."/>
            <person name="Queller D."/>
            <person name="Richards S."/>
            <person name="Strassman J."/>
            <person name="Sucgang R."/>
            <person name="Worley K."/>
            <person name="Schaap P."/>
        </authorList>
    </citation>
    <scope>NUCLEOTIDE SEQUENCE</scope>
    <source>
        <strain evidence="1">QSvi11</strain>
    </source>
</reference>
<sequence>MNTLIKSTSTLLFVKNAGESMMVRGISNMKNNAPRSRKTTMILSNGATIDFHTSLPYAKVWRSEVDIFSDPPVYVMSSLKDLRKKRKKEWEEKIRAFYSGR</sequence>
<organism evidence="1 2">
    <name type="scientific">Polysphondylium violaceum</name>
    <dbReference type="NCBI Taxonomy" id="133409"/>
    <lineage>
        <taxon>Eukaryota</taxon>
        <taxon>Amoebozoa</taxon>
        <taxon>Evosea</taxon>
        <taxon>Eumycetozoa</taxon>
        <taxon>Dictyostelia</taxon>
        <taxon>Dictyosteliales</taxon>
        <taxon>Dictyosteliaceae</taxon>
        <taxon>Polysphondylium</taxon>
    </lineage>
</organism>